<evidence type="ECO:0000313" key="2">
    <source>
        <dbReference type="EMBL" id="VDI61795.1"/>
    </source>
</evidence>
<feature type="signal peptide" evidence="1">
    <location>
        <begin position="1"/>
        <end position="17"/>
    </location>
</feature>
<dbReference type="Proteomes" id="UP000596742">
    <property type="component" value="Unassembled WGS sequence"/>
</dbReference>
<feature type="chain" id="PRO_5032827226" evidence="1">
    <location>
        <begin position="18"/>
        <end position="198"/>
    </location>
</feature>
<evidence type="ECO:0000256" key="1">
    <source>
        <dbReference type="SAM" id="SignalP"/>
    </source>
</evidence>
<dbReference type="AlphaFoldDB" id="A0A8B6GBY9"/>
<dbReference type="OrthoDB" id="6177073at2759"/>
<keyword evidence="1" id="KW-0732">Signal</keyword>
<gene>
    <name evidence="2" type="ORF">MGAL_10B025941</name>
</gene>
<proteinExistence type="predicted"/>
<feature type="non-terminal residue" evidence="2">
    <location>
        <position position="1"/>
    </location>
</feature>
<evidence type="ECO:0000313" key="3">
    <source>
        <dbReference type="Proteomes" id="UP000596742"/>
    </source>
</evidence>
<sequence>MWLFACVLGAVIQPFASVNVTHFNEPLNWLQASDRCVNGGLEFKESIFKEHLILRGKRFWIGKAIYSMTSDWLEIIGCYTVTNTTEMTEHPTVTSLGECETKCKSYLPKLPKNVNKYFGYKEKTQMCICAYARNIPVVKTDILKCMNKTSTSVYFFYQVYQSKVSARQGEDCTTIKCIDGHTNLKAINCSSNHVNGIC</sequence>
<keyword evidence="3" id="KW-1185">Reference proteome</keyword>
<comment type="caution">
    <text evidence="2">The sequence shown here is derived from an EMBL/GenBank/DDBJ whole genome shotgun (WGS) entry which is preliminary data.</text>
</comment>
<name>A0A8B6GBY9_MYTGA</name>
<accession>A0A8B6GBY9</accession>
<reference evidence="2" key="1">
    <citation type="submission" date="2018-11" db="EMBL/GenBank/DDBJ databases">
        <authorList>
            <person name="Alioto T."/>
            <person name="Alioto T."/>
        </authorList>
    </citation>
    <scope>NUCLEOTIDE SEQUENCE</scope>
</reference>
<protein>
    <submittedName>
        <fullName evidence="2">Uncharacterized protein</fullName>
    </submittedName>
</protein>
<organism evidence="2 3">
    <name type="scientific">Mytilus galloprovincialis</name>
    <name type="common">Mediterranean mussel</name>
    <dbReference type="NCBI Taxonomy" id="29158"/>
    <lineage>
        <taxon>Eukaryota</taxon>
        <taxon>Metazoa</taxon>
        <taxon>Spiralia</taxon>
        <taxon>Lophotrochozoa</taxon>
        <taxon>Mollusca</taxon>
        <taxon>Bivalvia</taxon>
        <taxon>Autobranchia</taxon>
        <taxon>Pteriomorphia</taxon>
        <taxon>Mytilida</taxon>
        <taxon>Mytiloidea</taxon>
        <taxon>Mytilidae</taxon>
        <taxon>Mytilinae</taxon>
        <taxon>Mytilus</taxon>
    </lineage>
</organism>
<dbReference type="EMBL" id="UYJE01008184">
    <property type="protein sequence ID" value="VDI61795.1"/>
    <property type="molecule type" value="Genomic_DNA"/>
</dbReference>